<evidence type="ECO:0000256" key="1">
    <source>
        <dbReference type="SAM" id="SignalP"/>
    </source>
</evidence>
<feature type="signal peptide" evidence="1">
    <location>
        <begin position="1"/>
        <end position="26"/>
    </location>
</feature>
<dbReference type="HOGENOM" id="CLU_930422_0_0_7"/>
<sequence length="325" mass="36458">MKTSVRGLFRAVFYALMLAGAAFTPAAGSETATATPAANAAPVAEAPDRIAFEVTWDAYYTSADLILSLTDAPIPRVGEKSEYEVYRDLLKSSLVPRFLLLEASVNPMPCLGGLIKKHAREFYDDSEVIDGLNLVNAVTAGFDEPYAFSVFAGNVVQFEKKGEPGKAGNNGYMGFLFSVGDYHIKDNDFIHDQWYEIEWKLKGDRIFSDQKLTWSFRLGGKVHEHADISDAIYVSLRRSRLDYDAPASSILKNSGFEYTFHVTADRFQPISHYLSLEKKWPLKNRKFAFSMAVGGVWETSRKYTGSLSRNKSSDFQLFIRPNIEF</sequence>
<proteinExistence type="predicted"/>
<feature type="chain" id="PRO_5002734918" evidence="1">
    <location>
        <begin position="27"/>
        <end position="325"/>
    </location>
</feature>
<reference evidence="2 3" key="1">
    <citation type="submission" date="2007-10" db="EMBL/GenBank/DDBJ databases">
        <title>Complete sequence of Desulfococcus oleovorans Hxd3.</title>
        <authorList>
            <consortium name="US DOE Joint Genome Institute"/>
            <person name="Copeland A."/>
            <person name="Lucas S."/>
            <person name="Lapidus A."/>
            <person name="Barry K."/>
            <person name="Glavina del Rio T."/>
            <person name="Dalin E."/>
            <person name="Tice H."/>
            <person name="Pitluck S."/>
            <person name="Kiss H."/>
            <person name="Brettin T."/>
            <person name="Bruce D."/>
            <person name="Detter J.C."/>
            <person name="Han C."/>
            <person name="Schmutz J."/>
            <person name="Larimer F."/>
            <person name="Land M."/>
            <person name="Hauser L."/>
            <person name="Kyrpides N."/>
            <person name="Kim E."/>
            <person name="Wawrik B."/>
            <person name="Richardson P."/>
        </authorList>
    </citation>
    <scope>NUCLEOTIDE SEQUENCE [LARGE SCALE GENOMIC DNA]</scope>
    <source>
        <strain evidence="3">DSM 6200 / JCM 39069 / Hxd3</strain>
    </source>
</reference>
<evidence type="ECO:0000313" key="2">
    <source>
        <dbReference type="EMBL" id="ABW68423.1"/>
    </source>
</evidence>
<dbReference type="RefSeq" id="WP_012176035.1">
    <property type="nucleotide sequence ID" value="NC_009943.1"/>
</dbReference>
<accession>A8ZWU2</accession>
<keyword evidence="1" id="KW-0732">Signal</keyword>
<protein>
    <submittedName>
        <fullName evidence="2">Uncharacterized protein</fullName>
    </submittedName>
</protein>
<name>A8ZWU2_DESOH</name>
<dbReference type="OrthoDB" id="9178605at2"/>
<dbReference type="Proteomes" id="UP000008561">
    <property type="component" value="Chromosome"/>
</dbReference>
<dbReference type="AlphaFoldDB" id="A8ZWU2"/>
<evidence type="ECO:0000313" key="3">
    <source>
        <dbReference type="Proteomes" id="UP000008561"/>
    </source>
</evidence>
<gene>
    <name evidence="2" type="ordered locus">Dole_2620</name>
</gene>
<organism evidence="2 3">
    <name type="scientific">Desulfosudis oleivorans (strain DSM 6200 / JCM 39069 / Hxd3)</name>
    <name type="common">Desulfococcus oleovorans</name>
    <dbReference type="NCBI Taxonomy" id="96561"/>
    <lineage>
        <taxon>Bacteria</taxon>
        <taxon>Pseudomonadati</taxon>
        <taxon>Thermodesulfobacteriota</taxon>
        <taxon>Desulfobacteria</taxon>
        <taxon>Desulfobacterales</taxon>
        <taxon>Desulfosudaceae</taxon>
        <taxon>Desulfosudis</taxon>
    </lineage>
</organism>
<dbReference type="eggNOG" id="ENOG5030XJ2">
    <property type="taxonomic scope" value="Bacteria"/>
</dbReference>
<dbReference type="STRING" id="96561.Dole_2620"/>
<dbReference type="EMBL" id="CP000859">
    <property type="protein sequence ID" value="ABW68423.1"/>
    <property type="molecule type" value="Genomic_DNA"/>
</dbReference>
<dbReference type="KEGG" id="dol:Dole_2620"/>
<keyword evidence="3" id="KW-1185">Reference proteome</keyword>